<dbReference type="PROSITE" id="PS00108">
    <property type="entry name" value="PROTEIN_KINASE_ST"/>
    <property type="match status" value="1"/>
</dbReference>
<dbReference type="InterPro" id="IPR013783">
    <property type="entry name" value="Ig-like_fold"/>
</dbReference>
<keyword evidence="8" id="KW-0472">Membrane</keyword>
<feature type="coiled-coil region" evidence="6">
    <location>
        <begin position="870"/>
        <end position="904"/>
    </location>
</feature>
<dbReference type="CDD" id="cd14014">
    <property type="entry name" value="STKc_PknB_like"/>
    <property type="match status" value="1"/>
</dbReference>
<dbReference type="STRING" id="981222.Cabther_A1728"/>
<feature type="binding site" evidence="5">
    <location>
        <position position="954"/>
    </location>
    <ligand>
        <name>ATP</name>
        <dbReference type="ChEBI" id="CHEBI:30616"/>
    </ligand>
</feature>
<dbReference type="Gene3D" id="1.10.510.10">
    <property type="entry name" value="Transferase(Phosphotransferase) domain 1"/>
    <property type="match status" value="1"/>
</dbReference>
<evidence type="ECO:0000256" key="6">
    <source>
        <dbReference type="SAM" id="Coils"/>
    </source>
</evidence>
<dbReference type="HOGENOM" id="CLU_273506_0_0_0"/>
<dbReference type="AlphaFoldDB" id="G2LDL4"/>
<feature type="transmembrane region" description="Helical" evidence="8">
    <location>
        <begin position="823"/>
        <end position="845"/>
    </location>
</feature>
<dbReference type="InterPro" id="IPR017441">
    <property type="entry name" value="Protein_kinase_ATP_BS"/>
</dbReference>
<dbReference type="RefSeq" id="WP_014100211.1">
    <property type="nucleotide sequence ID" value="NC_016024.1"/>
</dbReference>
<feature type="region of interest" description="Disordered" evidence="7">
    <location>
        <begin position="1202"/>
        <end position="1229"/>
    </location>
</feature>
<dbReference type="PANTHER" id="PTHR43289">
    <property type="entry name" value="MITOGEN-ACTIVATED PROTEIN KINASE KINASE KINASE 20-RELATED"/>
    <property type="match status" value="1"/>
</dbReference>
<dbReference type="GO" id="GO:0005524">
    <property type="term" value="F:ATP binding"/>
    <property type="evidence" value="ECO:0007669"/>
    <property type="project" value="UniProtKB-UniRule"/>
</dbReference>
<evidence type="ECO:0000256" key="8">
    <source>
        <dbReference type="SAM" id="Phobius"/>
    </source>
</evidence>
<dbReference type="InterPro" id="IPR000719">
    <property type="entry name" value="Prot_kinase_dom"/>
</dbReference>
<organism evidence="10 11">
    <name type="scientific">Chloracidobacterium thermophilum (strain B)</name>
    <dbReference type="NCBI Taxonomy" id="981222"/>
    <lineage>
        <taxon>Bacteria</taxon>
        <taxon>Pseudomonadati</taxon>
        <taxon>Acidobacteriota</taxon>
        <taxon>Terriglobia</taxon>
        <taxon>Terriglobales</taxon>
        <taxon>Acidobacteriaceae</taxon>
        <taxon>Chloracidobacterium</taxon>
    </lineage>
</organism>
<accession>G2LDL4</accession>
<evidence type="ECO:0000313" key="11">
    <source>
        <dbReference type="Proteomes" id="UP000006791"/>
    </source>
</evidence>
<dbReference type="PANTHER" id="PTHR43289:SF6">
    <property type="entry name" value="SERINE_THREONINE-PROTEIN KINASE NEKL-3"/>
    <property type="match status" value="1"/>
</dbReference>
<dbReference type="InterPro" id="IPR011110">
    <property type="entry name" value="Reg_prop"/>
</dbReference>
<dbReference type="Pfam" id="PF00069">
    <property type="entry name" value="Pkinase"/>
    <property type="match status" value="1"/>
</dbReference>
<keyword evidence="2 5" id="KW-0547">Nucleotide-binding</keyword>
<sequence>MTGCRRQRSTWHELTWRALRAGFGLLLCLSSGQMVPARKTGAGAKPAAPVRPPAVPSASAPMTFLPGAHTFTDTDGLPQNSIMAMTSDANGYLWIGTQDGAARYDGYQWHRINMPGAGTSNWVRALLQSRDGRMWFGTHASGLFAWQDGQSVGHYQSGQAGFPHDMVTALAEVPETGGGATLWAGTPGGLARFDGQRWQTFNQSNAGLPSDEVRTLLATERGGQPLLWVATSRGLVEWQDGQVQRLHSTTTEAMPADDIRALGEVREPDGTRTLWAGFANHGVATYRNGQWQVVREDFGGTKQIRSLAVTYQPDGTATVWVGTNGGGLAACQNGNWTLYNTDTQVIPNSEVTSIYETRTGNGPPLLWVGTNSGGLACLRLGSWQRVNFPPGMIPTVGVKALLEYTEPDGSRTFWIGTRNHGAARLRQGRWEIFQMENSPLPSRFVSCLLKTDRVSGGPAVWIGTATGGLAQFQNGQWTVFNRENGALPDNGIWSLLETIDENGTPRLLVGTEKGVAVWQQGRWSRFPLAESGVGNEYVTAMLATPEPEGGLRLWFGTFGGGVATLYRGQWTVYNRANGTLSSDVVRSLHVLVDGNRRTLWVGTYGGVTVGEWQENGIKWHTLNDSTDPALPNNVIYEIRHDRQGRIYLFTNRGVARLTPDAGQGWRRPRLETFTTEDGLPSNECNGGSALCDSEGRLWIGTVAGLGVFDERLENREYQTAPPRLVRLLVNGQPRKLEARLALHHGENEVTFEYELLGFFRSAETRYSTQLIGYESHPTPWTPDRRRTFASLSPGTYTFWIRSRDYLGHVQEVTTASITISPPWWVRWWAFTLYALACVALGLGIMQWRVYVLRQRTLALEAKVAERTAALAAVNQDLAEKNLKLLEANRDLARKNEELDEAQRRTDLVFSALAEALPGKVLDGKYRLDVKIGAGGFGVVYEGTQLALNRKVAVKVFRPMAGNDSPQALERFRREGISACRVNHPNAVAVLDSGVSAEGIAYIVMELLRGYSLSDELRRYGTLSPTRCAEILIPVLDVLDAAHAEGVIHRDIKPDNIFLHQTKDGEVVKVVDFGVAKLIREELSGEQLVSALGVVVGTAAYLAPERINHLAYDGRSDVYAVGVMLYQMLTGLLPFISASGFVGIALQHLTHNPRPVHEVVPDVPLELSRLVAQAMEKDPARRPTAREMAVALGSYLTKSTAVNSRGFPKVTPDTPPDDDPFNAPTLISQP</sequence>
<dbReference type="SUPFAM" id="SSF63829">
    <property type="entry name" value="Calcium-dependent phosphotriesterase"/>
    <property type="match status" value="2"/>
</dbReference>
<evidence type="ECO:0000256" key="7">
    <source>
        <dbReference type="SAM" id="MobiDB-lite"/>
    </source>
</evidence>
<dbReference type="PROSITE" id="PS50011">
    <property type="entry name" value="PROTEIN_KINASE_DOM"/>
    <property type="match status" value="1"/>
</dbReference>
<evidence type="ECO:0000259" key="9">
    <source>
        <dbReference type="PROSITE" id="PS50011"/>
    </source>
</evidence>
<dbReference type="OrthoDB" id="176203at2"/>
<dbReference type="EMBL" id="CP002514">
    <property type="protein sequence ID" value="AEP12474.1"/>
    <property type="molecule type" value="Genomic_DNA"/>
</dbReference>
<keyword evidence="11" id="KW-1185">Reference proteome</keyword>
<evidence type="ECO:0000256" key="2">
    <source>
        <dbReference type="ARBA" id="ARBA00022741"/>
    </source>
</evidence>
<keyword evidence="3 10" id="KW-0418">Kinase</keyword>
<dbReference type="InterPro" id="IPR011009">
    <property type="entry name" value="Kinase-like_dom_sf"/>
</dbReference>
<dbReference type="GO" id="GO:0004674">
    <property type="term" value="F:protein serine/threonine kinase activity"/>
    <property type="evidence" value="ECO:0007669"/>
    <property type="project" value="TreeGrafter"/>
</dbReference>
<proteinExistence type="predicted"/>
<dbReference type="KEGG" id="ctm:Cabther_A1728"/>
<dbReference type="Gene3D" id="2.130.10.10">
    <property type="entry name" value="YVTN repeat-like/Quinoprotein amine dehydrogenase"/>
    <property type="match status" value="3"/>
</dbReference>
<evidence type="ECO:0000256" key="1">
    <source>
        <dbReference type="ARBA" id="ARBA00022679"/>
    </source>
</evidence>
<evidence type="ECO:0000313" key="10">
    <source>
        <dbReference type="EMBL" id="AEP12474.1"/>
    </source>
</evidence>
<dbReference type="PROSITE" id="PS00107">
    <property type="entry name" value="PROTEIN_KINASE_ATP"/>
    <property type="match status" value="1"/>
</dbReference>
<keyword evidence="4 5" id="KW-0067">ATP-binding</keyword>
<keyword evidence="6" id="KW-0175">Coiled coil</keyword>
<reference evidence="10 11" key="1">
    <citation type="journal article" date="2012" name="Environ. Microbiol.">
        <title>Complete genome of Candidatus Chloracidobacterium thermophilum, a chlorophyll-based photoheterotroph belonging to the phylum Acidobacteria.</title>
        <authorList>
            <person name="Garcia Costas A.M."/>
            <person name="Liu Z."/>
            <person name="Tomsho L.P."/>
            <person name="Schuster S.C."/>
            <person name="Ward D.M."/>
            <person name="Bryant D.A."/>
        </authorList>
    </citation>
    <scope>NUCLEOTIDE SEQUENCE [LARGE SCALE GENOMIC DNA]</scope>
    <source>
        <strain evidence="10 11">B</strain>
    </source>
</reference>
<dbReference type="SMART" id="SM00220">
    <property type="entry name" value="S_TKc"/>
    <property type="match status" value="1"/>
</dbReference>
<keyword evidence="8" id="KW-0812">Transmembrane</keyword>
<name>G2LDL4_CHLTF</name>
<feature type="domain" description="Protein kinase" evidence="9">
    <location>
        <begin position="925"/>
        <end position="1195"/>
    </location>
</feature>
<evidence type="ECO:0000256" key="5">
    <source>
        <dbReference type="PROSITE-ProRule" id="PRU10141"/>
    </source>
</evidence>
<feature type="transmembrane region" description="Helical" evidence="8">
    <location>
        <begin position="1123"/>
        <end position="1145"/>
    </location>
</feature>
<dbReference type="Pfam" id="PF07494">
    <property type="entry name" value="Reg_prop"/>
    <property type="match status" value="2"/>
</dbReference>
<evidence type="ECO:0000256" key="3">
    <source>
        <dbReference type="ARBA" id="ARBA00022777"/>
    </source>
</evidence>
<keyword evidence="1" id="KW-0808">Transferase</keyword>
<dbReference type="Gene3D" id="2.60.40.10">
    <property type="entry name" value="Immunoglobulins"/>
    <property type="match status" value="1"/>
</dbReference>
<dbReference type="InterPro" id="IPR015943">
    <property type="entry name" value="WD40/YVTN_repeat-like_dom_sf"/>
</dbReference>
<dbReference type="SUPFAM" id="SSF56112">
    <property type="entry name" value="Protein kinase-like (PK-like)"/>
    <property type="match status" value="1"/>
</dbReference>
<protein>
    <submittedName>
        <fullName evidence="10">Protein kinase domain, Two component regulator propeller</fullName>
    </submittedName>
</protein>
<feature type="transmembrane region" description="Helical" evidence="8">
    <location>
        <begin position="1086"/>
        <end position="1103"/>
    </location>
</feature>
<evidence type="ECO:0000256" key="4">
    <source>
        <dbReference type="ARBA" id="ARBA00022840"/>
    </source>
</evidence>
<keyword evidence="8" id="KW-1133">Transmembrane helix</keyword>
<dbReference type="Proteomes" id="UP000006791">
    <property type="component" value="Chromosome 1"/>
</dbReference>
<dbReference type="InterPro" id="IPR008271">
    <property type="entry name" value="Ser/Thr_kinase_AS"/>
</dbReference>
<gene>
    <name evidence="10" type="ordered locus">Cabther_A1728</name>
</gene>
<dbReference type="Gene3D" id="3.30.200.20">
    <property type="entry name" value="Phosphorylase Kinase, domain 1"/>
    <property type="match status" value="1"/>
</dbReference>